<evidence type="ECO:0000256" key="3">
    <source>
        <dbReference type="ARBA" id="ARBA00022989"/>
    </source>
</evidence>
<comment type="subcellular location">
    <subcellularLocation>
        <location evidence="1">Membrane</location>
        <topology evidence="1">Multi-pass membrane protein</topology>
    </subcellularLocation>
</comment>
<evidence type="ECO:0000313" key="8">
    <source>
        <dbReference type="EMBL" id="NJB67009.1"/>
    </source>
</evidence>
<accession>A0A846QQS9</accession>
<dbReference type="AlphaFoldDB" id="A0A846QQS9"/>
<sequence length="282" mass="30033">MNRFYEACSVILGLVFIAAAVDKVLHPALFAQVVVNYQILPPVLINPVAMVLPWLEFACGAALACGVMRRGASVIITGMLAVFIGLMWYNISRGLDISCGCFSVRPGARGDMMISVWRDTVLFSLAVISCWRAFADHAAERASARLQRDIRLGRLRPAPASVPVSVPAAGAAFGLATEALTTPDVHAEAADWAAPSGLEWTPQASEEAGFAEAGFAEPDGQSEEYRSLLAQEPDAALAADAAEGAEVEATTPMQWELEDSFATDDAASEPRKDATDEDEKST</sequence>
<reference evidence="8 9" key="1">
    <citation type="submission" date="2020-03" db="EMBL/GenBank/DDBJ databases">
        <title>Genomic Encyclopedia of Type Strains, Phase IV (KMG-IV): sequencing the most valuable type-strain genomes for metagenomic binning, comparative biology and taxonomic classification.</title>
        <authorList>
            <person name="Goeker M."/>
        </authorList>
    </citation>
    <scope>NUCLEOTIDE SEQUENCE [LARGE SCALE GENOMIC DNA]</scope>
    <source>
        <strain evidence="8 9">DSM 24233</strain>
    </source>
</reference>
<evidence type="ECO:0000313" key="9">
    <source>
        <dbReference type="Proteomes" id="UP000580856"/>
    </source>
</evidence>
<evidence type="ECO:0000259" key="7">
    <source>
        <dbReference type="Pfam" id="PF07291"/>
    </source>
</evidence>
<evidence type="ECO:0000256" key="6">
    <source>
        <dbReference type="SAM" id="Phobius"/>
    </source>
</evidence>
<evidence type="ECO:0000256" key="5">
    <source>
        <dbReference type="SAM" id="MobiDB-lite"/>
    </source>
</evidence>
<gene>
    <name evidence="8" type="ORF">GGQ74_000649</name>
</gene>
<feature type="compositionally biased region" description="Low complexity" evidence="5">
    <location>
        <begin position="232"/>
        <end position="249"/>
    </location>
</feature>
<dbReference type="GO" id="GO:0030416">
    <property type="term" value="P:methylamine metabolic process"/>
    <property type="evidence" value="ECO:0007669"/>
    <property type="project" value="InterPro"/>
</dbReference>
<dbReference type="Proteomes" id="UP000580856">
    <property type="component" value="Unassembled WGS sequence"/>
</dbReference>
<dbReference type="Pfam" id="PF07291">
    <property type="entry name" value="MauE"/>
    <property type="match status" value="1"/>
</dbReference>
<protein>
    <recommendedName>
        <fullName evidence="7">Methylamine utilisation protein MauE domain-containing protein</fullName>
    </recommendedName>
</protein>
<keyword evidence="4 6" id="KW-0472">Membrane</keyword>
<dbReference type="UniPathway" id="UPA00895"/>
<dbReference type="InterPro" id="IPR009908">
    <property type="entry name" value="Methylamine_util_MauE"/>
</dbReference>
<keyword evidence="9" id="KW-1185">Reference proteome</keyword>
<dbReference type="GO" id="GO:0016020">
    <property type="term" value="C:membrane"/>
    <property type="evidence" value="ECO:0007669"/>
    <property type="project" value="UniProtKB-SubCell"/>
</dbReference>
<feature type="transmembrane region" description="Helical" evidence="6">
    <location>
        <begin position="44"/>
        <end position="65"/>
    </location>
</feature>
<evidence type="ECO:0000256" key="1">
    <source>
        <dbReference type="ARBA" id="ARBA00004141"/>
    </source>
</evidence>
<dbReference type="EMBL" id="JAATJA010000001">
    <property type="protein sequence ID" value="NJB67009.1"/>
    <property type="molecule type" value="Genomic_DNA"/>
</dbReference>
<proteinExistence type="predicted"/>
<evidence type="ECO:0000256" key="4">
    <source>
        <dbReference type="ARBA" id="ARBA00023136"/>
    </source>
</evidence>
<feature type="region of interest" description="Disordered" evidence="5">
    <location>
        <begin position="232"/>
        <end position="282"/>
    </location>
</feature>
<comment type="caution">
    <text evidence="8">The sequence shown here is derived from an EMBL/GenBank/DDBJ whole genome shotgun (WGS) entry which is preliminary data.</text>
</comment>
<keyword evidence="3 6" id="KW-1133">Transmembrane helix</keyword>
<dbReference type="RefSeq" id="WP_167940099.1">
    <property type="nucleotide sequence ID" value="NZ_JAATJA010000001.1"/>
</dbReference>
<evidence type="ECO:0000256" key="2">
    <source>
        <dbReference type="ARBA" id="ARBA00022692"/>
    </source>
</evidence>
<feature type="domain" description="Methylamine utilisation protein MauE" evidence="7">
    <location>
        <begin position="1"/>
        <end position="131"/>
    </location>
</feature>
<organism evidence="8 9">
    <name type="scientific">Desulfobaculum xiamenense</name>
    <dbReference type="NCBI Taxonomy" id="995050"/>
    <lineage>
        <taxon>Bacteria</taxon>
        <taxon>Pseudomonadati</taxon>
        <taxon>Thermodesulfobacteriota</taxon>
        <taxon>Desulfovibrionia</taxon>
        <taxon>Desulfovibrionales</taxon>
        <taxon>Desulfovibrionaceae</taxon>
        <taxon>Desulfobaculum</taxon>
    </lineage>
</organism>
<feature type="compositionally biased region" description="Basic and acidic residues" evidence="5">
    <location>
        <begin position="268"/>
        <end position="282"/>
    </location>
</feature>
<keyword evidence="2 6" id="KW-0812">Transmembrane</keyword>
<name>A0A846QQS9_9BACT</name>
<feature type="transmembrane region" description="Helical" evidence="6">
    <location>
        <begin position="72"/>
        <end position="91"/>
    </location>
</feature>